<evidence type="ECO:0000256" key="4">
    <source>
        <dbReference type="ARBA" id="ARBA00020837"/>
    </source>
</evidence>
<evidence type="ECO:0000256" key="6">
    <source>
        <dbReference type="ARBA" id="ARBA00022723"/>
    </source>
</evidence>
<dbReference type="GO" id="GO:0016746">
    <property type="term" value="F:acyltransferase activity"/>
    <property type="evidence" value="ECO:0007669"/>
    <property type="project" value="UniProtKB-KW"/>
</dbReference>
<dbReference type="Pfam" id="PF06130">
    <property type="entry name" value="PTAC"/>
    <property type="match status" value="1"/>
</dbReference>
<dbReference type="InterPro" id="IPR008300">
    <property type="entry name" value="PTAC"/>
</dbReference>
<accession>A0ABW0LZ85</accession>
<evidence type="ECO:0000256" key="8">
    <source>
        <dbReference type="ARBA" id="ARBA00023315"/>
    </source>
</evidence>
<evidence type="ECO:0000313" key="13">
    <source>
        <dbReference type="EMBL" id="MFC5469861.1"/>
    </source>
</evidence>
<dbReference type="Proteomes" id="UP001596105">
    <property type="component" value="Unassembled WGS sequence"/>
</dbReference>
<keyword evidence="14" id="KW-1185">Reference proteome</keyword>
<dbReference type="RefSeq" id="WP_209749628.1">
    <property type="nucleotide sequence ID" value="NZ_JBHSMH010000042.1"/>
</dbReference>
<evidence type="ECO:0000256" key="1">
    <source>
        <dbReference type="ARBA" id="ARBA00001947"/>
    </source>
</evidence>
<dbReference type="EMBL" id="JBHSMH010000042">
    <property type="protein sequence ID" value="MFC5469861.1"/>
    <property type="molecule type" value="Genomic_DNA"/>
</dbReference>
<organism evidence="13 14">
    <name type="scientific">Cohnella suwonensis</name>
    <dbReference type="NCBI Taxonomy" id="696072"/>
    <lineage>
        <taxon>Bacteria</taxon>
        <taxon>Bacillati</taxon>
        <taxon>Bacillota</taxon>
        <taxon>Bacilli</taxon>
        <taxon>Bacillales</taxon>
        <taxon>Paenibacillaceae</taxon>
        <taxon>Cohnella</taxon>
    </lineage>
</organism>
<evidence type="ECO:0000256" key="11">
    <source>
        <dbReference type="ARBA" id="ARBA00033077"/>
    </source>
</evidence>
<dbReference type="PANTHER" id="PTHR39453">
    <property type="entry name" value="PHOSPHATE PROPANOYLTRANSFERASE"/>
    <property type="match status" value="1"/>
</dbReference>
<reference evidence="14" key="1">
    <citation type="journal article" date="2019" name="Int. J. Syst. Evol. Microbiol.">
        <title>The Global Catalogue of Microorganisms (GCM) 10K type strain sequencing project: providing services to taxonomists for standard genome sequencing and annotation.</title>
        <authorList>
            <consortium name="The Broad Institute Genomics Platform"/>
            <consortium name="The Broad Institute Genome Sequencing Center for Infectious Disease"/>
            <person name="Wu L."/>
            <person name="Ma J."/>
        </authorList>
    </citation>
    <scope>NUCLEOTIDE SEQUENCE [LARGE SCALE GENOMIC DNA]</scope>
    <source>
        <strain evidence="14">CCUG 57113</strain>
    </source>
</reference>
<keyword evidence="5 13" id="KW-0808">Transferase</keyword>
<keyword evidence="8 13" id="KW-0012">Acyltransferase</keyword>
<gene>
    <name evidence="13" type="primary">pduL</name>
    <name evidence="13" type="ORF">ACFPPD_14095</name>
</gene>
<sequence>MGLITETSLRAMLGSGRGLPNPFPIGAGDRVTPAAADFLKDRRIGLRRIAPEREAGESWAHGEHRGALIPVGVSNRHVHLSPSHVQALFGPDFDLHPLRGLSQEGQFAAKETVTLVGPKGEISGVRVLGPSRGATQVEISRTDGRKLGSTPAVRLSGDLAGTPGISIRGPAGTLGLDEGLIVARNHVHLSPDDAARLSVQHGDRLLLQSLGDRPIVFADAIARVNERFSLDFHIDTDEANAAFLRTGDFVRLVGINMSISDLFGGRKA</sequence>
<evidence type="ECO:0000256" key="7">
    <source>
        <dbReference type="ARBA" id="ARBA00022833"/>
    </source>
</evidence>
<dbReference type="EC" id="2.3.1.222" evidence="3"/>
<comment type="cofactor">
    <cofactor evidence="1">
        <name>Zn(2+)</name>
        <dbReference type="ChEBI" id="CHEBI:29105"/>
    </cofactor>
</comment>
<evidence type="ECO:0000256" key="3">
    <source>
        <dbReference type="ARBA" id="ARBA00012206"/>
    </source>
</evidence>
<proteinExistence type="inferred from homology"/>
<evidence type="ECO:0000256" key="12">
    <source>
        <dbReference type="ARBA" id="ARBA00047589"/>
    </source>
</evidence>
<comment type="caution">
    <text evidence="13">The sequence shown here is derived from an EMBL/GenBank/DDBJ whole genome shotgun (WGS) entry which is preliminary data.</text>
</comment>
<evidence type="ECO:0000256" key="10">
    <source>
        <dbReference type="ARBA" id="ARBA00030939"/>
    </source>
</evidence>
<keyword evidence="7" id="KW-0862">Zinc</keyword>
<dbReference type="PANTHER" id="PTHR39453:SF1">
    <property type="entry name" value="PHOSPHATE PROPANOYLTRANSFERASE"/>
    <property type="match status" value="1"/>
</dbReference>
<dbReference type="NCBIfam" id="NF011652">
    <property type="entry name" value="PRK15070.1"/>
    <property type="match status" value="1"/>
</dbReference>
<protein>
    <recommendedName>
        <fullName evidence="4">Phosphate propanoyltransferase</fullName>
        <ecNumber evidence="3">2.3.1.222</ecNumber>
    </recommendedName>
    <alternativeName>
        <fullName evidence="10">Phosphate acyltransferase PduL</fullName>
    </alternativeName>
    <alternativeName>
        <fullName evidence="9">Phosphotransacylase PduL</fullName>
    </alternativeName>
    <alternativeName>
        <fullName evidence="11">Propanediol utilization protein PduL</fullName>
    </alternativeName>
</protein>
<evidence type="ECO:0000313" key="14">
    <source>
        <dbReference type="Proteomes" id="UP001596105"/>
    </source>
</evidence>
<evidence type="ECO:0000256" key="2">
    <source>
        <dbReference type="ARBA" id="ARBA00007342"/>
    </source>
</evidence>
<keyword evidence="6" id="KW-0479">Metal-binding</keyword>
<name>A0ABW0LZ85_9BACL</name>
<evidence type="ECO:0000256" key="9">
    <source>
        <dbReference type="ARBA" id="ARBA00030044"/>
    </source>
</evidence>
<comment type="catalytic activity">
    <reaction evidence="12">
        <text>propanoyl-CoA + phosphate = propanoyl phosphate + CoA</text>
        <dbReference type="Rhea" id="RHEA:28046"/>
        <dbReference type="ChEBI" id="CHEBI:43474"/>
        <dbReference type="ChEBI" id="CHEBI:57287"/>
        <dbReference type="ChEBI" id="CHEBI:57392"/>
        <dbReference type="ChEBI" id="CHEBI:58933"/>
        <dbReference type="EC" id="2.3.1.222"/>
    </reaction>
</comment>
<comment type="similarity">
    <text evidence="2">Belongs to the PduL family.</text>
</comment>
<evidence type="ECO:0000256" key="5">
    <source>
        <dbReference type="ARBA" id="ARBA00022679"/>
    </source>
</evidence>